<accession>A0DY27</accession>
<protein>
    <recommendedName>
        <fullName evidence="3">Transmembrane protein</fullName>
    </recommendedName>
</protein>
<evidence type="ECO:0008006" key="3">
    <source>
        <dbReference type="Google" id="ProtNLM"/>
    </source>
</evidence>
<dbReference type="GeneID" id="5041126"/>
<sequence length="303" mass="36421">MDPKEHRLNNLVQTFFFEIAYLSLESNNLIVLQFISNFILTFGDRQEQLSKQGIQRQRLEGIYQQEEIQQKQIFGLNQFLYFNSFDILDKQRCITKIMVKSRVRVQLFKTIASELKTPNQNFLCWAHIYQSLMSCTIFVFEIKLKMLFINFELLGLANSCCDDYSLSQDSKQVSLTKNFYSLWIETKFKNHMIMQKNFQQQNTISYRQKQNEQYTLDSSRFLFFKLGNYQGIQMLTKVVQFQFQYANKVRACINTKQHLNLSWLWLWSYKQLILHSKIIIQYNLQQKSIPKWRKSGIHELQCY</sequence>
<evidence type="ECO:0000313" key="2">
    <source>
        <dbReference type="Proteomes" id="UP000000600"/>
    </source>
</evidence>
<proteinExistence type="predicted"/>
<name>A0DY27_PARTE</name>
<dbReference type="HOGENOM" id="CLU_919687_0_0_1"/>
<dbReference type="InParanoid" id="A0DY27"/>
<dbReference type="KEGG" id="ptm:GSPATT00021570001"/>
<dbReference type="Proteomes" id="UP000000600">
    <property type="component" value="Unassembled WGS sequence"/>
</dbReference>
<keyword evidence="2" id="KW-1185">Reference proteome</keyword>
<organism evidence="1 2">
    <name type="scientific">Paramecium tetraurelia</name>
    <dbReference type="NCBI Taxonomy" id="5888"/>
    <lineage>
        <taxon>Eukaryota</taxon>
        <taxon>Sar</taxon>
        <taxon>Alveolata</taxon>
        <taxon>Ciliophora</taxon>
        <taxon>Intramacronucleata</taxon>
        <taxon>Oligohymenophorea</taxon>
        <taxon>Peniculida</taxon>
        <taxon>Parameciidae</taxon>
        <taxon>Paramecium</taxon>
    </lineage>
</organism>
<evidence type="ECO:0000313" key="1">
    <source>
        <dbReference type="EMBL" id="CAK87944.1"/>
    </source>
</evidence>
<dbReference type="AlphaFoldDB" id="A0DY27"/>
<dbReference type="RefSeq" id="XP_001455341.1">
    <property type="nucleotide sequence ID" value="XM_001455304.1"/>
</dbReference>
<dbReference type="EMBL" id="CT868640">
    <property type="protein sequence ID" value="CAK87944.1"/>
    <property type="molecule type" value="Genomic_DNA"/>
</dbReference>
<reference evidence="1 2" key="1">
    <citation type="journal article" date="2006" name="Nature">
        <title>Global trends of whole-genome duplications revealed by the ciliate Paramecium tetraurelia.</title>
        <authorList>
            <consortium name="Genoscope"/>
            <person name="Aury J.-M."/>
            <person name="Jaillon O."/>
            <person name="Duret L."/>
            <person name="Noel B."/>
            <person name="Jubin C."/>
            <person name="Porcel B.M."/>
            <person name="Segurens B."/>
            <person name="Daubin V."/>
            <person name="Anthouard V."/>
            <person name="Aiach N."/>
            <person name="Arnaiz O."/>
            <person name="Billaut A."/>
            <person name="Beisson J."/>
            <person name="Blanc I."/>
            <person name="Bouhouche K."/>
            <person name="Camara F."/>
            <person name="Duharcourt S."/>
            <person name="Guigo R."/>
            <person name="Gogendeau D."/>
            <person name="Katinka M."/>
            <person name="Keller A.-M."/>
            <person name="Kissmehl R."/>
            <person name="Klotz C."/>
            <person name="Koll F."/>
            <person name="Le Moue A."/>
            <person name="Lepere C."/>
            <person name="Malinsky S."/>
            <person name="Nowacki M."/>
            <person name="Nowak J.K."/>
            <person name="Plattner H."/>
            <person name="Poulain J."/>
            <person name="Ruiz F."/>
            <person name="Serrano V."/>
            <person name="Zagulski M."/>
            <person name="Dessen P."/>
            <person name="Betermier M."/>
            <person name="Weissenbach J."/>
            <person name="Scarpelli C."/>
            <person name="Schachter V."/>
            <person name="Sperling L."/>
            <person name="Meyer E."/>
            <person name="Cohen J."/>
            <person name="Wincker P."/>
        </authorList>
    </citation>
    <scope>NUCLEOTIDE SEQUENCE [LARGE SCALE GENOMIC DNA]</scope>
    <source>
        <strain evidence="1 2">Stock d4-2</strain>
    </source>
</reference>
<gene>
    <name evidence="1" type="ORF">GSPATT00021570001</name>
</gene>